<protein>
    <submittedName>
        <fullName evidence="2">Uncharacterized protein</fullName>
    </submittedName>
</protein>
<dbReference type="AlphaFoldDB" id="A0A8C5IJ64"/>
<feature type="compositionally biased region" description="Pro residues" evidence="1">
    <location>
        <begin position="157"/>
        <end position="166"/>
    </location>
</feature>
<name>A0A8C5IJ64_JUNHY</name>
<feature type="region of interest" description="Disordered" evidence="1">
    <location>
        <begin position="1"/>
        <end position="21"/>
    </location>
</feature>
<evidence type="ECO:0000256" key="1">
    <source>
        <dbReference type="SAM" id="MobiDB-lite"/>
    </source>
</evidence>
<evidence type="ECO:0000313" key="3">
    <source>
        <dbReference type="Proteomes" id="UP000694408"/>
    </source>
</evidence>
<dbReference type="Proteomes" id="UP000694408">
    <property type="component" value="Unplaced"/>
</dbReference>
<proteinExistence type="predicted"/>
<organism evidence="2 3">
    <name type="scientific">Junco hyemalis</name>
    <name type="common">Dark-eyed junco</name>
    <dbReference type="NCBI Taxonomy" id="40217"/>
    <lineage>
        <taxon>Eukaryota</taxon>
        <taxon>Metazoa</taxon>
        <taxon>Chordata</taxon>
        <taxon>Craniata</taxon>
        <taxon>Vertebrata</taxon>
        <taxon>Euteleostomi</taxon>
        <taxon>Archelosauria</taxon>
        <taxon>Archosauria</taxon>
        <taxon>Dinosauria</taxon>
        <taxon>Saurischia</taxon>
        <taxon>Theropoda</taxon>
        <taxon>Coelurosauria</taxon>
        <taxon>Aves</taxon>
        <taxon>Neognathae</taxon>
        <taxon>Neoaves</taxon>
        <taxon>Telluraves</taxon>
        <taxon>Australaves</taxon>
        <taxon>Passeriformes</taxon>
        <taxon>Passerellidae</taxon>
        <taxon>Junco</taxon>
    </lineage>
</organism>
<feature type="region of interest" description="Disordered" evidence="1">
    <location>
        <begin position="140"/>
        <end position="166"/>
    </location>
</feature>
<keyword evidence="3" id="KW-1185">Reference proteome</keyword>
<evidence type="ECO:0000313" key="2">
    <source>
        <dbReference type="Ensembl" id="ENSJHYP00000003789.1"/>
    </source>
</evidence>
<dbReference type="Ensembl" id="ENSJHYT00000004647.1">
    <property type="protein sequence ID" value="ENSJHYP00000003789.1"/>
    <property type="gene ID" value="ENSJHYG00000003121.1"/>
</dbReference>
<reference evidence="2" key="1">
    <citation type="submission" date="2025-08" db="UniProtKB">
        <authorList>
            <consortium name="Ensembl"/>
        </authorList>
    </citation>
    <scope>IDENTIFICATION</scope>
</reference>
<accession>A0A8C5IJ64</accession>
<sequence length="166" mass="17311">MADAANGHQPHKLQAGALGDDMLHSSRGVPRGKAMLACKSTGRSVPSSALRAQPVPVPCQARHLSPRATHCPPRWCLSQPQRPRPACPAGLSPVFPGLTCGRRAAACCTCSVTARSAGPSPSPAAMPALHIPPALTEMGFLLPPSSSSLEKENQPYPQHPRAPQSP</sequence>
<reference evidence="2" key="2">
    <citation type="submission" date="2025-09" db="UniProtKB">
        <authorList>
            <consortium name="Ensembl"/>
        </authorList>
    </citation>
    <scope>IDENTIFICATION</scope>
</reference>